<evidence type="ECO:0000313" key="3">
    <source>
        <dbReference type="EMBL" id="MFD2417108.1"/>
    </source>
</evidence>
<evidence type="ECO:0000256" key="1">
    <source>
        <dbReference type="ARBA" id="ARBA00043985"/>
    </source>
</evidence>
<keyword evidence="2" id="KW-0175">Coiled coil</keyword>
<dbReference type="PANTHER" id="PTHR31088">
    <property type="entry name" value="MEMBRANE-ASSOCIATED PROTEIN VIPP1, CHLOROPLASTIC"/>
    <property type="match status" value="1"/>
</dbReference>
<accession>A0ABW5FPZ1</accession>
<organism evidence="3 4">
    <name type="scientific">Amycolatopsis pigmentata</name>
    <dbReference type="NCBI Taxonomy" id="450801"/>
    <lineage>
        <taxon>Bacteria</taxon>
        <taxon>Bacillati</taxon>
        <taxon>Actinomycetota</taxon>
        <taxon>Actinomycetes</taxon>
        <taxon>Pseudonocardiales</taxon>
        <taxon>Pseudonocardiaceae</taxon>
        <taxon>Amycolatopsis</taxon>
    </lineage>
</organism>
<evidence type="ECO:0000313" key="4">
    <source>
        <dbReference type="Proteomes" id="UP001597417"/>
    </source>
</evidence>
<proteinExistence type="inferred from homology"/>
<dbReference type="PANTHER" id="PTHR31088:SF6">
    <property type="entry name" value="PHAGE SHOCK PROTEIN A"/>
    <property type="match status" value="1"/>
</dbReference>
<dbReference type="Proteomes" id="UP001597417">
    <property type="component" value="Unassembled WGS sequence"/>
</dbReference>
<reference evidence="4" key="1">
    <citation type="journal article" date="2019" name="Int. J. Syst. Evol. Microbiol.">
        <title>The Global Catalogue of Microorganisms (GCM) 10K type strain sequencing project: providing services to taxonomists for standard genome sequencing and annotation.</title>
        <authorList>
            <consortium name="The Broad Institute Genomics Platform"/>
            <consortium name="The Broad Institute Genome Sequencing Center for Infectious Disease"/>
            <person name="Wu L."/>
            <person name="Ma J."/>
        </authorList>
    </citation>
    <scope>NUCLEOTIDE SEQUENCE [LARGE SCALE GENOMIC DNA]</scope>
    <source>
        <strain evidence="4">CGMCC 4.7645</strain>
    </source>
</reference>
<evidence type="ECO:0000256" key="2">
    <source>
        <dbReference type="SAM" id="Coils"/>
    </source>
</evidence>
<comment type="caution">
    <text evidence="3">The sequence shown here is derived from an EMBL/GenBank/DDBJ whole genome shotgun (WGS) entry which is preliminary data.</text>
</comment>
<protein>
    <submittedName>
        <fullName evidence="3">PspA/IM30 family protein</fullName>
    </submittedName>
</protein>
<dbReference type="RefSeq" id="WP_378264504.1">
    <property type="nucleotide sequence ID" value="NZ_JBHUKR010000006.1"/>
</dbReference>
<feature type="coiled-coil region" evidence="2">
    <location>
        <begin position="115"/>
        <end position="142"/>
    </location>
</feature>
<dbReference type="Pfam" id="PF04012">
    <property type="entry name" value="PspA_IM30"/>
    <property type="match status" value="1"/>
</dbReference>
<dbReference type="EMBL" id="JBHUKR010000006">
    <property type="protein sequence ID" value="MFD2417108.1"/>
    <property type="molecule type" value="Genomic_DNA"/>
</dbReference>
<dbReference type="InterPro" id="IPR007157">
    <property type="entry name" value="PspA_VIPP1"/>
</dbReference>
<sequence>MGLFSRIAALFKMKVSKALDRAEDPREVLDYSYEKQLEMLTKVNRGLADVATSRRRIELQIGQLNKSADLLTTQATKALAAGQEDLAREALTRRAAITTQVGDLEDRRQAVGADEEKLKEAAQRLKAKIEDFRTRKETIKASYTAAEAQTRIGEAVSGISEEMGDVGVAMRRAEDRTAQLEARAGALDELLASGALDDATRATERDDIQAQLDELTRGGEVEAELARMKAQLPASAVKRELPPSSSGSS</sequence>
<name>A0ABW5FPZ1_9PSEU</name>
<keyword evidence="4" id="KW-1185">Reference proteome</keyword>
<gene>
    <name evidence="3" type="ORF">ACFSXZ_12315</name>
</gene>
<comment type="similarity">
    <text evidence="1">Belongs to the PspA/Vipp/IM30 family.</text>
</comment>